<dbReference type="Pfam" id="PF01494">
    <property type="entry name" value="FAD_binding_3"/>
    <property type="match status" value="1"/>
</dbReference>
<organism evidence="3 4">
    <name type="scientific">Amycolatopsis silviterrae</name>
    <dbReference type="NCBI Taxonomy" id="1656914"/>
    <lineage>
        <taxon>Bacteria</taxon>
        <taxon>Bacillati</taxon>
        <taxon>Actinomycetota</taxon>
        <taxon>Actinomycetes</taxon>
        <taxon>Pseudonocardiales</taxon>
        <taxon>Pseudonocardiaceae</taxon>
        <taxon>Amycolatopsis</taxon>
    </lineage>
</organism>
<dbReference type="PANTHER" id="PTHR43476:SF3">
    <property type="entry name" value="FAD-BINDING MONOOXYGENASE"/>
    <property type="match status" value="1"/>
</dbReference>
<dbReference type="InterPro" id="IPR002938">
    <property type="entry name" value="FAD-bd"/>
</dbReference>
<reference evidence="4" key="1">
    <citation type="journal article" date="2019" name="Int. J. Syst. Evol. Microbiol.">
        <title>The Global Catalogue of Microorganisms (GCM) 10K type strain sequencing project: providing services to taxonomists for standard genome sequencing and annotation.</title>
        <authorList>
            <consortium name="The Broad Institute Genomics Platform"/>
            <consortium name="The Broad Institute Genome Sequencing Center for Infectious Disease"/>
            <person name="Wu L."/>
            <person name="Ma J."/>
        </authorList>
    </citation>
    <scope>NUCLEOTIDE SEQUENCE [LARGE SCALE GENOMIC DNA]</scope>
    <source>
        <strain evidence="4">CGMCC 4.7641</strain>
    </source>
</reference>
<keyword evidence="4" id="KW-1185">Reference proteome</keyword>
<dbReference type="EMBL" id="JBHUKS010000026">
    <property type="protein sequence ID" value="MFD2472363.1"/>
    <property type="molecule type" value="Genomic_DNA"/>
</dbReference>
<gene>
    <name evidence="3" type="ORF">ACFSVL_33550</name>
</gene>
<dbReference type="InterPro" id="IPR036188">
    <property type="entry name" value="FAD/NAD-bd_sf"/>
</dbReference>
<dbReference type="SUPFAM" id="SSF51905">
    <property type="entry name" value="FAD/NAD(P)-binding domain"/>
    <property type="match status" value="1"/>
</dbReference>
<protein>
    <submittedName>
        <fullName evidence="3">Bifunctional 3-(3-hydroxy-phenyl)propionate/3-hydroxycinnamic acid hydroxylase</fullName>
    </submittedName>
</protein>
<dbReference type="NCBIfam" id="NF004829">
    <property type="entry name" value="PRK06183.1-3"/>
    <property type="match status" value="1"/>
</dbReference>
<comment type="caution">
    <text evidence="3">The sequence shown here is derived from an EMBL/GenBank/DDBJ whole genome shotgun (WGS) entry which is preliminary data.</text>
</comment>
<evidence type="ECO:0000313" key="4">
    <source>
        <dbReference type="Proteomes" id="UP001597483"/>
    </source>
</evidence>
<keyword evidence="1" id="KW-0560">Oxidoreductase</keyword>
<feature type="domain" description="FAD-binding" evidence="2">
    <location>
        <begin position="5"/>
        <end position="342"/>
    </location>
</feature>
<evidence type="ECO:0000259" key="2">
    <source>
        <dbReference type="Pfam" id="PF01494"/>
    </source>
</evidence>
<name>A0ABW5HGD1_9PSEU</name>
<dbReference type="Gene3D" id="3.30.70.2450">
    <property type="match status" value="1"/>
</dbReference>
<dbReference type="PANTHER" id="PTHR43476">
    <property type="entry name" value="3-(3-HYDROXY-PHENYL)PROPIONATE/3-HYDROXYCINNAMIC ACID HYDROXYLASE"/>
    <property type="match status" value="1"/>
</dbReference>
<dbReference type="PRINTS" id="PR00420">
    <property type="entry name" value="RNGMNOXGNASE"/>
</dbReference>
<dbReference type="RefSeq" id="WP_378310112.1">
    <property type="nucleotide sequence ID" value="NZ_JBHUKS010000026.1"/>
</dbReference>
<dbReference type="InterPro" id="IPR050631">
    <property type="entry name" value="PheA/TfdB_FAD_monoxygenase"/>
</dbReference>
<dbReference type="Proteomes" id="UP001597483">
    <property type="component" value="Unassembled WGS sequence"/>
</dbReference>
<evidence type="ECO:0000256" key="1">
    <source>
        <dbReference type="ARBA" id="ARBA00023002"/>
    </source>
</evidence>
<sequence length="539" mass="58659">MGVHDVIVIGAGPVGLLTARLLGLAGHDVHVVERWPEPYPLPRAVHFDHEIGRLLQSAGLADRVRAISSRVPDHYEWRNRDGETLVEIDWSLEGSCGWPVASFFSQPDLEAVLAASLGELPTVRLSRGLEVTGIREGEQDVELTVSGRAGERHELRARYVVGCDGANSFVRQHLNSALTDLGFHFDWLIVDVVPHDGWDSSPMNWQLCDPARPTTVVSGGPGRRRWEFMLLPGEDRDRFNTEEAAWRLLAPWGRTRENTTLERHAVYTFQARWADEWTRGRLALAGDAAHLMPPFAGQGMCSGLRDAANLAWKLDGVLRGACGPAVLGTYTTERREHLQHAISMSVALGRTICVLDEDEARARDERMLAAGGDPRKALPPMPPERLGEGVWEATLTPPSIQATLTPQFRVRDGEVTGLLDDLVPDGGPGFLLLGYGVDPAANLTAEQTAVCDLLGVRSVLLAAEDQVHPVPSARTCLLTAADGRAGDWFAEAGVAVVLVRPDFYVYGAVADPGRTGDLIDQLRSDLAVESVPARQSIVG</sequence>
<accession>A0ABW5HGD1</accession>
<evidence type="ECO:0000313" key="3">
    <source>
        <dbReference type="EMBL" id="MFD2472363.1"/>
    </source>
</evidence>
<dbReference type="Gene3D" id="3.50.50.60">
    <property type="entry name" value="FAD/NAD(P)-binding domain"/>
    <property type="match status" value="1"/>
</dbReference>
<proteinExistence type="predicted"/>